<keyword evidence="7 12" id="KW-0378">Hydrolase</keyword>
<dbReference type="OrthoDB" id="9790031at2"/>
<organism evidence="12 13">
    <name type="scientific">Cuneatibacter caecimuris</name>
    <dbReference type="NCBI Taxonomy" id="1796618"/>
    <lineage>
        <taxon>Bacteria</taxon>
        <taxon>Bacillati</taxon>
        <taxon>Bacillota</taxon>
        <taxon>Clostridia</taxon>
        <taxon>Lachnospirales</taxon>
        <taxon>Lachnospiraceae</taxon>
        <taxon>Cuneatibacter</taxon>
    </lineage>
</organism>
<comment type="caution">
    <text evidence="12">The sequence shown here is derived from an EMBL/GenBank/DDBJ whole genome shotgun (WGS) entry which is preliminary data.</text>
</comment>
<evidence type="ECO:0000313" key="13">
    <source>
        <dbReference type="Proteomes" id="UP000292927"/>
    </source>
</evidence>
<dbReference type="RefSeq" id="WP_130434745.1">
    <property type="nucleotide sequence ID" value="NZ_SGXF01000002.1"/>
</dbReference>
<protein>
    <recommendedName>
        <fullName evidence="4">phosphoserine phosphatase</fullName>
        <ecNumber evidence="4">3.1.3.3</ecNumber>
    </recommendedName>
</protein>
<evidence type="ECO:0000256" key="3">
    <source>
        <dbReference type="ARBA" id="ARBA00009184"/>
    </source>
</evidence>
<dbReference type="GO" id="GO:0036424">
    <property type="term" value="F:L-phosphoserine phosphatase activity"/>
    <property type="evidence" value="ECO:0007669"/>
    <property type="project" value="TreeGrafter"/>
</dbReference>
<keyword evidence="5" id="KW-0028">Amino-acid biosynthesis</keyword>
<dbReference type="EMBL" id="SGXF01000002">
    <property type="protein sequence ID" value="RZT01133.1"/>
    <property type="molecule type" value="Genomic_DNA"/>
</dbReference>
<gene>
    <name evidence="12" type="ORF">EV209_1574</name>
</gene>
<comment type="similarity">
    <text evidence="3">Belongs to the HAD-like hydrolase superfamily. SerB family.</text>
</comment>
<evidence type="ECO:0000256" key="10">
    <source>
        <dbReference type="ARBA" id="ARBA00048138"/>
    </source>
</evidence>
<evidence type="ECO:0000256" key="9">
    <source>
        <dbReference type="ARBA" id="ARBA00023299"/>
    </source>
</evidence>
<dbReference type="InterPro" id="IPR023214">
    <property type="entry name" value="HAD_sf"/>
</dbReference>
<evidence type="ECO:0000256" key="6">
    <source>
        <dbReference type="ARBA" id="ARBA00022723"/>
    </source>
</evidence>
<dbReference type="PANTHER" id="PTHR43344">
    <property type="entry name" value="PHOSPHOSERINE PHOSPHATASE"/>
    <property type="match status" value="1"/>
</dbReference>
<evidence type="ECO:0000256" key="2">
    <source>
        <dbReference type="ARBA" id="ARBA00005135"/>
    </source>
</evidence>
<dbReference type="PANTHER" id="PTHR43344:SF2">
    <property type="entry name" value="PHOSPHOSERINE PHOSPHATASE"/>
    <property type="match status" value="1"/>
</dbReference>
<dbReference type="NCBIfam" id="TIGR01488">
    <property type="entry name" value="HAD-SF-IB"/>
    <property type="match status" value="1"/>
</dbReference>
<reference evidence="12 13" key="1">
    <citation type="submission" date="2019-02" db="EMBL/GenBank/DDBJ databases">
        <title>Genomic Encyclopedia of Type Strains, Phase IV (KMG-IV): sequencing the most valuable type-strain genomes for metagenomic binning, comparative biology and taxonomic classification.</title>
        <authorList>
            <person name="Goeker M."/>
        </authorList>
    </citation>
    <scope>NUCLEOTIDE SEQUENCE [LARGE SCALE GENOMIC DNA]</scope>
    <source>
        <strain evidence="12 13">DSM 29486</strain>
    </source>
</reference>
<keyword evidence="6" id="KW-0479">Metal-binding</keyword>
<dbReference type="GO" id="GO:0006564">
    <property type="term" value="P:L-serine biosynthetic process"/>
    <property type="evidence" value="ECO:0007669"/>
    <property type="project" value="UniProtKB-KW"/>
</dbReference>
<comment type="catalytic activity">
    <reaction evidence="10">
        <text>O-phospho-L-serine + H2O = L-serine + phosphate</text>
        <dbReference type="Rhea" id="RHEA:21208"/>
        <dbReference type="ChEBI" id="CHEBI:15377"/>
        <dbReference type="ChEBI" id="CHEBI:33384"/>
        <dbReference type="ChEBI" id="CHEBI:43474"/>
        <dbReference type="ChEBI" id="CHEBI:57524"/>
        <dbReference type="EC" id="3.1.3.3"/>
    </reaction>
</comment>
<evidence type="ECO:0000256" key="5">
    <source>
        <dbReference type="ARBA" id="ARBA00022605"/>
    </source>
</evidence>
<dbReference type="Gene3D" id="3.40.50.1000">
    <property type="entry name" value="HAD superfamily/HAD-like"/>
    <property type="match status" value="1"/>
</dbReference>
<evidence type="ECO:0000256" key="1">
    <source>
        <dbReference type="ARBA" id="ARBA00001946"/>
    </source>
</evidence>
<name>A0A4Q7PK90_9FIRM</name>
<dbReference type="EC" id="3.1.3.3" evidence="4"/>
<dbReference type="Proteomes" id="UP000292927">
    <property type="component" value="Unassembled WGS sequence"/>
</dbReference>
<dbReference type="InterPro" id="IPR050582">
    <property type="entry name" value="HAD-like_SerB"/>
</dbReference>
<evidence type="ECO:0000313" key="12">
    <source>
        <dbReference type="EMBL" id="RZT01133.1"/>
    </source>
</evidence>
<comment type="cofactor">
    <cofactor evidence="1">
        <name>Mg(2+)</name>
        <dbReference type="ChEBI" id="CHEBI:18420"/>
    </cofactor>
</comment>
<evidence type="ECO:0000256" key="11">
    <source>
        <dbReference type="ARBA" id="ARBA00048523"/>
    </source>
</evidence>
<dbReference type="InterPro" id="IPR036412">
    <property type="entry name" value="HAD-like_sf"/>
</dbReference>
<evidence type="ECO:0000256" key="8">
    <source>
        <dbReference type="ARBA" id="ARBA00022842"/>
    </source>
</evidence>
<dbReference type="Pfam" id="PF00702">
    <property type="entry name" value="Hydrolase"/>
    <property type="match status" value="1"/>
</dbReference>
<keyword evidence="13" id="KW-1185">Reference proteome</keyword>
<keyword evidence="8" id="KW-0460">Magnesium</keyword>
<dbReference type="GO" id="GO:0005737">
    <property type="term" value="C:cytoplasm"/>
    <property type="evidence" value="ECO:0007669"/>
    <property type="project" value="TreeGrafter"/>
</dbReference>
<evidence type="ECO:0000256" key="7">
    <source>
        <dbReference type="ARBA" id="ARBA00022801"/>
    </source>
</evidence>
<comment type="pathway">
    <text evidence="2">Amino-acid biosynthesis; L-serine biosynthesis; L-serine from 3-phospho-D-glycerate: step 3/3.</text>
</comment>
<accession>A0A4Q7PK90</accession>
<comment type="catalytic activity">
    <reaction evidence="11">
        <text>O-phospho-D-serine + H2O = D-serine + phosphate</text>
        <dbReference type="Rhea" id="RHEA:24873"/>
        <dbReference type="ChEBI" id="CHEBI:15377"/>
        <dbReference type="ChEBI" id="CHEBI:35247"/>
        <dbReference type="ChEBI" id="CHEBI:43474"/>
        <dbReference type="ChEBI" id="CHEBI:58680"/>
        <dbReference type="EC" id="3.1.3.3"/>
    </reaction>
</comment>
<dbReference type="AlphaFoldDB" id="A0A4Q7PK90"/>
<keyword evidence="9" id="KW-0718">Serine biosynthesis</keyword>
<dbReference type="SUPFAM" id="SSF56784">
    <property type="entry name" value="HAD-like"/>
    <property type="match status" value="1"/>
</dbReference>
<evidence type="ECO:0000256" key="4">
    <source>
        <dbReference type="ARBA" id="ARBA00012640"/>
    </source>
</evidence>
<sequence length="201" mass="22716">MGRYKFLFDLDATITKLEILPEIARRIDCVEQMQELTERTMSGEIPFDRSFTERVNILKKIPVSTVQQIILQVPLHQELVRFIQEHREDCYVVTGNLDVWICRLMEKLGLEGHYFCSIAEVDESGENLLGIRKVIDKSVAIRQIPTPFVAVGDGNNDAEMIGAAEIGIGFGGVRPIAPAVLQNATHAVYTEEKLCQFLRQL</sequence>
<proteinExistence type="inferred from homology"/>
<dbReference type="GO" id="GO:0000287">
    <property type="term" value="F:magnesium ion binding"/>
    <property type="evidence" value="ECO:0007669"/>
    <property type="project" value="TreeGrafter"/>
</dbReference>